<comment type="caution">
    <text evidence="3">The sequence shown here is derived from an EMBL/GenBank/DDBJ whole genome shotgun (WGS) entry which is preliminary data.</text>
</comment>
<reference evidence="4" key="1">
    <citation type="journal article" date="2020" name="Nat. Commun.">
        <title>Genome assembly of wild tea tree DASZ reveals pedigree and selection history of tea varieties.</title>
        <authorList>
            <person name="Zhang W."/>
            <person name="Zhang Y."/>
            <person name="Qiu H."/>
            <person name="Guo Y."/>
            <person name="Wan H."/>
            <person name="Zhang X."/>
            <person name="Scossa F."/>
            <person name="Alseekh S."/>
            <person name="Zhang Q."/>
            <person name="Wang P."/>
            <person name="Xu L."/>
            <person name="Schmidt M.H."/>
            <person name="Jia X."/>
            <person name="Li D."/>
            <person name="Zhu A."/>
            <person name="Guo F."/>
            <person name="Chen W."/>
            <person name="Ni D."/>
            <person name="Usadel B."/>
            <person name="Fernie A.R."/>
            <person name="Wen W."/>
        </authorList>
    </citation>
    <scope>NUCLEOTIDE SEQUENCE [LARGE SCALE GENOMIC DNA]</scope>
    <source>
        <strain evidence="4">cv. G240</strain>
    </source>
</reference>
<sequence>MRKEPNSCCLVQPIFTEQQISQSCSGDTISPVHTGNSSSEGNADKMANVSNGSGSALPEHSSCEGLQYLETGHCKVFMESENVGRTLDLSVLGSYEELYRKLANMFGIESSEMLNHVLCRDATGSVKQIGEEPFRVYENSEKVDNSNGFKQR</sequence>
<name>A0A7J7HT61_CAMSI</name>
<accession>A0A7J7HT61</accession>
<feature type="domain" description="PB1" evidence="2">
    <location>
        <begin position="71"/>
        <end position="152"/>
    </location>
</feature>
<dbReference type="AlphaFoldDB" id="A0A7J7HT61"/>
<evidence type="ECO:0000256" key="1">
    <source>
        <dbReference type="SAM" id="MobiDB-lite"/>
    </source>
</evidence>
<keyword evidence="4" id="KW-1185">Reference proteome</keyword>
<feature type="compositionally biased region" description="Polar residues" evidence="1">
    <location>
        <begin position="22"/>
        <end position="41"/>
    </location>
</feature>
<evidence type="ECO:0000259" key="2">
    <source>
        <dbReference type="PROSITE" id="PS51745"/>
    </source>
</evidence>
<dbReference type="PROSITE" id="PS51745">
    <property type="entry name" value="PB1"/>
    <property type="match status" value="1"/>
</dbReference>
<evidence type="ECO:0000313" key="4">
    <source>
        <dbReference type="Proteomes" id="UP000593564"/>
    </source>
</evidence>
<protein>
    <recommendedName>
        <fullName evidence="2">PB1 domain-containing protein</fullName>
    </recommendedName>
</protein>
<reference evidence="3 4" key="2">
    <citation type="submission" date="2020-07" db="EMBL/GenBank/DDBJ databases">
        <title>Genome assembly of wild tea tree DASZ reveals pedigree and selection history of tea varieties.</title>
        <authorList>
            <person name="Zhang W."/>
        </authorList>
    </citation>
    <scope>NUCLEOTIDE SEQUENCE [LARGE SCALE GENOMIC DNA]</scope>
    <source>
        <strain evidence="4">cv. G240</strain>
        <tissue evidence="3">Leaf</tissue>
    </source>
</reference>
<evidence type="ECO:0000313" key="3">
    <source>
        <dbReference type="EMBL" id="KAF5955226.1"/>
    </source>
</evidence>
<proteinExistence type="predicted"/>
<organism evidence="3 4">
    <name type="scientific">Camellia sinensis</name>
    <name type="common">Tea plant</name>
    <name type="synonym">Thea sinensis</name>
    <dbReference type="NCBI Taxonomy" id="4442"/>
    <lineage>
        <taxon>Eukaryota</taxon>
        <taxon>Viridiplantae</taxon>
        <taxon>Streptophyta</taxon>
        <taxon>Embryophyta</taxon>
        <taxon>Tracheophyta</taxon>
        <taxon>Spermatophyta</taxon>
        <taxon>Magnoliopsida</taxon>
        <taxon>eudicotyledons</taxon>
        <taxon>Gunneridae</taxon>
        <taxon>Pentapetalae</taxon>
        <taxon>asterids</taxon>
        <taxon>Ericales</taxon>
        <taxon>Theaceae</taxon>
        <taxon>Camellia</taxon>
    </lineage>
</organism>
<dbReference type="EMBL" id="JACBKZ010000003">
    <property type="protein sequence ID" value="KAF5955226.1"/>
    <property type="molecule type" value="Genomic_DNA"/>
</dbReference>
<dbReference type="InterPro" id="IPR053793">
    <property type="entry name" value="PB1-like"/>
</dbReference>
<dbReference type="Gene3D" id="3.10.20.90">
    <property type="entry name" value="Phosphatidylinositol 3-kinase Catalytic Subunit, Chain A, domain 1"/>
    <property type="match status" value="1"/>
</dbReference>
<dbReference type="Proteomes" id="UP000593564">
    <property type="component" value="Unassembled WGS sequence"/>
</dbReference>
<feature type="region of interest" description="Disordered" evidence="1">
    <location>
        <begin position="22"/>
        <end position="58"/>
    </location>
</feature>
<gene>
    <name evidence="3" type="ORF">HYC85_008082</name>
</gene>